<dbReference type="InterPro" id="IPR044946">
    <property type="entry name" value="Restrct_endonuc_typeI_TRD_sf"/>
</dbReference>
<reference evidence="6" key="1">
    <citation type="submission" date="2019-08" db="EMBL/GenBank/DDBJ databases">
        <authorList>
            <person name="Kucharzyk K."/>
            <person name="Murdoch R.W."/>
            <person name="Higgins S."/>
            <person name="Loffler F."/>
        </authorList>
    </citation>
    <scope>NUCLEOTIDE SEQUENCE</scope>
</reference>
<dbReference type="Gene3D" id="3.90.220.20">
    <property type="entry name" value="DNA methylase specificity domains"/>
    <property type="match status" value="2"/>
</dbReference>
<comment type="caution">
    <text evidence="6">The sequence shown here is derived from an EMBL/GenBank/DDBJ whole genome shotgun (WGS) entry which is preliminary data.</text>
</comment>
<dbReference type="PANTHER" id="PTHR30408:SF12">
    <property type="entry name" value="TYPE I RESTRICTION ENZYME MJAVIII SPECIFICITY SUBUNIT"/>
    <property type="match status" value="1"/>
</dbReference>
<sequence length="400" mass="45790">MGEITSYKLEDCFHLRARIGWQGLRFEEFIDEGPYLVTGTDFVNGKVYWDTCYHVTEERYRQDTGIQLREHDLLITKDGTIGKTAVVFDCPDKATLNSGVFVVRATTSNVLPHYLYYVLNSQQFSWFMRNILTGSTIKHLNQEHFYNFTFDAPDTVNQRKIVDVLVAVDDVIDKTRAMIEKRINLKNGLMNDLLTGKVRLNGFTGEWKTGKLGDIGSVCMCKRIFKNQTLLRGEVPFYKIGTFGDVADAYISMDLFEQYRKKFSYPKQGDILISAAGTIGRVVVYNGEIAYYQDSNIVWLDNSETKVLNQYLFQYLAIAKWAVPEGSTIPRLYNSNIRATEITYPVDLKEQQSIVDVLTAADERLTSEREQLKKLEDIKRGLMNDLLTNRVSTDKLQGGL</sequence>
<dbReference type="Gene3D" id="1.10.287.1120">
    <property type="entry name" value="Bipartite methylase S protein"/>
    <property type="match status" value="1"/>
</dbReference>
<feature type="domain" description="Type I restriction modification DNA specificity" evidence="5">
    <location>
        <begin position="206"/>
        <end position="376"/>
    </location>
</feature>
<dbReference type="GO" id="GO:0003677">
    <property type="term" value="F:DNA binding"/>
    <property type="evidence" value="ECO:0007669"/>
    <property type="project" value="UniProtKB-KW"/>
</dbReference>
<proteinExistence type="inferred from homology"/>
<evidence type="ECO:0000256" key="3">
    <source>
        <dbReference type="ARBA" id="ARBA00023125"/>
    </source>
</evidence>
<dbReference type="EMBL" id="VSSQ01001559">
    <property type="protein sequence ID" value="MPM09354.1"/>
    <property type="molecule type" value="Genomic_DNA"/>
</dbReference>
<dbReference type="InterPro" id="IPR000055">
    <property type="entry name" value="Restrct_endonuc_typeI_TRD"/>
</dbReference>
<comment type="similarity">
    <text evidence="1">Belongs to the type-I restriction system S methylase family.</text>
</comment>
<organism evidence="6">
    <name type="scientific">bioreactor metagenome</name>
    <dbReference type="NCBI Taxonomy" id="1076179"/>
    <lineage>
        <taxon>unclassified sequences</taxon>
        <taxon>metagenomes</taxon>
        <taxon>ecological metagenomes</taxon>
    </lineage>
</organism>
<evidence type="ECO:0000256" key="4">
    <source>
        <dbReference type="SAM" id="Coils"/>
    </source>
</evidence>
<dbReference type="GO" id="GO:0009307">
    <property type="term" value="P:DNA restriction-modification system"/>
    <property type="evidence" value="ECO:0007669"/>
    <property type="project" value="UniProtKB-KW"/>
</dbReference>
<protein>
    <recommendedName>
        <fullName evidence="5">Type I restriction modification DNA specificity domain-containing protein</fullName>
    </recommendedName>
</protein>
<keyword evidence="4" id="KW-0175">Coiled coil</keyword>
<dbReference type="CDD" id="cd17292">
    <property type="entry name" value="RMtype1_S_LlaA17I_TRD2-CR2_like"/>
    <property type="match status" value="1"/>
</dbReference>
<dbReference type="SUPFAM" id="SSF116734">
    <property type="entry name" value="DNA methylase specificity domain"/>
    <property type="match status" value="2"/>
</dbReference>
<evidence type="ECO:0000256" key="2">
    <source>
        <dbReference type="ARBA" id="ARBA00022747"/>
    </source>
</evidence>
<dbReference type="InterPro" id="IPR052021">
    <property type="entry name" value="Type-I_RS_S_subunit"/>
</dbReference>
<dbReference type="PANTHER" id="PTHR30408">
    <property type="entry name" value="TYPE-1 RESTRICTION ENZYME ECOKI SPECIFICITY PROTEIN"/>
    <property type="match status" value="1"/>
</dbReference>
<name>A0A644X5D7_9ZZZZ</name>
<gene>
    <name evidence="6" type="ORF">SDC9_55671</name>
</gene>
<feature type="coiled-coil region" evidence="4">
    <location>
        <begin position="358"/>
        <end position="385"/>
    </location>
</feature>
<evidence type="ECO:0000313" key="6">
    <source>
        <dbReference type="EMBL" id="MPM09354.1"/>
    </source>
</evidence>
<feature type="domain" description="Type I restriction modification DNA specificity" evidence="5">
    <location>
        <begin position="6"/>
        <end position="176"/>
    </location>
</feature>
<dbReference type="AlphaFoldDB" id="A0A644X5D7"/>
<evidence type="ECO:0000259" key="5">
    <source>
        <dbReference type="Pfam" id="PF01420"/>
    </source>
</evidence>
<accession>A0A644X5D7</accession>
<keyword evidence="3" id="KW-0238">DNA-binding</keyword>
<keyword evidence="2" id="KW-0680">Restriction system</keyword>
<evidence type="ECO:0000256" key="1">
    <source>
        <dbReference type="ARBA" id="ARBA00010923"/>
    </source>
</evidence>
<dbReference type="Pfam" id="PF01420">
    <property type="entry name" value="Methylase_S"/>
    <property type="match status" value="2"/>
</dbReference>